<proteinExistence type="predicted"/>
<dbReference type="HOGENOM" id="CLU_1885147_0_0_1"/>
<reference evidence="2" key="2">
    <citation type="submission" date="2004-02" db="EMBL/GenBank/DDBJ databases">
        <authorList>
            <consortium name="Genoscope"/>
            <consortium name="Whitehead Institute Centre for Genome Research"/>
        </authorList>
    </citation>
    <scope>NUCLEOTIDE SEQUENCE</scope>
</reference>
<gene>
    <name evidence="2" type="ORF">GSTENG00008729001</name>
</gene>
<dbReference type="Ensembl" id="ENSTNIT00000007790.1">
    <property type="protein sequence ID" value="ENSTNIP00000007630.1"/>
    <property type="gene ID" value="ENSTNIG00000004965.1"/>
</dbReference>
<reference evidence="2 4" key="1">
    <citation type="journal article" date="2004" name="Nature">
        <title>Genome duplication in the teleost fish Tetraodon nigroviridis reveals the early vertebrate proto-karyotype.</title>
        <authorList>
            <person name="Jaillon O."/>
            <person name="Aury J.-M."/>
            <person name="Brunet F."/>
            <person name="Petit J.-L."/>
            <person name="Stange-Thomann N."/>
            <person name="Mauceli E."/>
            <person name="Bouneau L."/>
            <person name="Fischer C."/>
            <person name="Ozouf-Costaz C."/>
            <person name="Bernot A."/>
            <person name="Nicaud S."/>
            <person name="Jaffe D."/>
            <person name="Fisher S."/>
            <person name="Lutfalla G."/>
            <person name="Dossat C."/>
            <person name="Segurens B."/>
            <person name="Dasilva C."/>
            <person name="Salanoubat M."/>
            <person name="Levy M."/>
            <person name="Boudet N."/>
            <person name="Castellano S."/>
            <person name="Anthouard V."/>
            <person name="Jubin C."/>
            <person name="Castelli V."/>
            <person name="Katinka M."/>
            <person name="Vacherie B."/>
            <person name="Biemont C."/>
            <person name="Skalli Z."/>
            <person name="Cattolico L."/>
            <person name="Poulain J."/>
            <person name="De Berardinis V."/>
            <person name="Cruaud C."/>
            <person name="Duprat S."/>
            <person name="Brottier P."/>
            <person name="Coutanceau J.-P."/>
            <person name="Gouzy J."/>
            <person name="Parra G."/>
            <person name="Lardier G."/>
            <person name="Chapple C."/>
            <person name="McKernan K.J."/>
            <person name="McEwan P."/>
            <person name="Bosak S."/>
            <person name="Kellis M."/>
            <person name="Volff J.-N."/>
            <person name="Guigo R."/>
            <person name="Zody M.C."/>
            <person name="Mesirov J."/>
            <person name="Lindblad-Toh K."/>
            <person name="Birren B."/>
            <person name="Nusbaum C."/>
            <person name="Kahn D."/>
            <person name="Robinson-Rechavi M."/>
            <person name="Laudet V."/>
            <person name="Schachter V."/>
            <person name="Quetier F."/>
            <person name="Saurin W."/>
            <person name="Scarpelli C."/>
            <person name="Wincker P."/>
            <person name="Lander E.S."/>
            <person name="Weissenbach J."/>
            <person name="Roest Crollius H."/>
        </authorList>
    </citation>
    <scope>NUCLEOTIDE SEQUENCE [LARGE SCALE GENOMIC DNA]</scope>
</reference>
<protein>
    <submittedName>
        <fullName evidence="2">(spotted green pufferfish) hypothetical protein</fullName>
    </submittedName>
</protein>
<name>Q4T1N3_TETNG</name>
<sequence length="135" mass="15012">MTRLSSLTPRAQTLPNMSAQMFPAWARLYVHIGPKVQLGLLALEPEPRTARWLHQLQKTSAAPKGRAEAGRWSTPPQLNFISLYQRDRQWKRCVTDHRCVRGPGDTGSRASGGGRAASEGPGGTARLRRRDNREA</sequence>
<feature type="compositionally biased region" description="Gly residues" evidence="1">
    <location>
        <begin position="110"/>
        <end position="123"/>
    </location>
</feature>
<dbReference type="EMBL" id="CAAE01010538">
    <property type="protein sequence ID" value="CAF93199.1"/>
    <property type="molecule type" value="Genomic_DNA"/>
</dbReference>
<dbReference type="KEGG" id="tng:GSTEN00008729G001"/>
<dbReference type="AlphaFoldDB" id="Q4T1N3"/>
<feature type="region of interest" description="Disordered" evidence="1">
    <location>
        <begin position="98"/>
        <end position="135"/>
    </location>
</feature>
<reference evidence="3" key="3">
    <citation type="submission" date="2025-05" db="UniProtKB">
        <authorList>
            <consortium name="Ensembl"/>
        </authorList>
    </citation>
    <scope>IDENTIFICATION</scope>
</reference>
<feature type="compositionally biased region" description="Basic residues" evidence="1">
    <location>
        <begin position="126"/>
        <end position="135"/>
    </location>
</feature>
<evidence type="ECO:0000256" key="1">
    <source>
        <dbReference type="SAM" id="MobiDB-lite"/>
    </source>
</evidence>
<evidence type="ECO:0000313" key="2">
    <source>
        <dbReference type="EMBL" id="CAF93199.1"/>
    </source>
</evidence>
<keyword evidence="4" id="KW-1185">Reference proteome</keyword>
<accession>Q4T1N3</accession>
<organism evidence="2">
    <name type="scientific">Tetraodon nigroviridis</name>
    <name type="common">Spotted green pufferfish</name>
    <name type="synonym">Chelonodon nigroviridis</name>
    <dbReference type="NCBI Taxonomy" id="99883"/>
    <lineage>
        <taxon>Eukaryota</taxon>
        <taxon>Metazoa</taxon>
        <taxon>Chordata</taxon>
        <taxon>Craniata</taxon>
        <taxon>Vertebrata</taxon>
        <taxon>Euteleostomi</taxon>
        <taxon>Actinopterygii</taxon>
        <taxon>Neopterygii</taxon>
        <taxon>Teleostei</taxon>
        <taxon>Neoteleostei</taxon>
        <taxon>Acanthomorphata</taxon>
        <taxon>Eupercaria</taxon>
        <taxon>Tetraodontiformes</taxon>
        <taxon>Tetradontoidea</taxon>
        <taxon>Tetraodontidae</taxon>
        <taxon>Tetraodon</taxon>
    </lineage>
</organism>
<evidence type="ECO:0000313" key="3">
    <source>
        <dbReference type="Ensembl" id="ENSTNIP00000007630.1"/>
    </source>
</evidence>
<dbReference type="Proteomes" id="UP000007303">
    <property type="component" value="Unassembled WGS sequence"/>
</dbReference>
<evidence type="ECO:0000313" key="4">
    <source>
        <dbReference type="Proteomes" id="UP000007303"/>
    </source>
</evidence>